<reference evidence="1 2" key="1">
    <citation type="submission" date="2018-06" db="EMBL/GenBank/DDBJ databases">
        <authorList>
            <consortium name="Pathogen Informatics"/>
            <person name="Doyle S."/>
        </authorList>
    </citation>
    <scope>NUCLEOTIDE SEQUENCE [LARGE SCALE GENOMIC DNA]</scope>
    <source>
        <strain evidence="1 2">NCTC11159</strain>
    </source>
</reference>
<dbReference type="AlphaFoldDB" id="A0A377SXN3"/>
<evidence type="ECO:0000313" key="2">
    <source>
        <dbReference type="Proteomes" id="UP000255108"/>
    </source>
</evidence>
<accession>A0A377SXN3</accession>
<dbReference type="Proteomes" id="UP000255108">
    <property type="component" value="Unassembled WGS sequence"/>
</dbReference>
<evidence type="ECO:0000313" key="1">
    <source>
        <dbReference type="EMBL" id="STR46060.1"/>
    </source>
</evidence>
<name>A0A377SXN3_9NEIS</name>
<gene>
    <name evidence="1" type="ORF">NCTC11159_04669</name>
</gene>
<organism evidence="1 2">
    <name type="scientific">Iodobacter fluviatilis</name>
    <dbReference type="NCBI Taxonomy" id="537"/>
    <lineage>
        <taxon>Bacteria</taxon>
        <taxon>Pseudomonadati</taxon>
        <taxon>Pseudomonadota</taxon>
        <taxon>Betaproteobacteria</taxon>
        <taxon>Neisseriales</taxon>
        <taxon>Chitinibacteraceae</taxon>
        <taxon>Iodobacter</taxon>
    </lineage>
</organism>
<sequence length="72" mass="8011">MLENRRANGSFFAGKTAKLIKTPAPGLNLADLVCDAAFFYDMEQRSCSRCESCRPKCGAMFYIDGLRGHPVY</sequence>
<proteinExistence type="predicted"/>
<dbReference type="EMBL" id="UGHR01000009">
    <property type="protein sequence ID" value="STR46060.1"/>
    <property type="molecule type" value="Genomic_DNA"/>
</dbReference>
<protein>
    <submittedName>
        <fullName evidence="1">Uncharacterized protein</fullName>
    </submittedName>
</protein>